<evidence type="ECO:0000313" key="1">
    <source>
        <dbReference type="EMBL" id="KAJ8021816.1"/>
    </source>
</evidence>
<dbReference type="Proteomes" id="UP001152320">
    <property type="component" value="Chromosome 21"/>
</dbReference>
<protein>
    <submittedName>
        <fullName evidence="1">Uncharacterized protein</fullName>
    </submittedName>
</protein>
<proteinExistence type="predicted"/>
<accession>A0A9Q1BBJ7</accession>
<dbReference type="EMBL" id="JAIZAY010000021">
    <property type="protein sequence ID" value="KAJ8021816.1"/>
    <property type="molecule type" value="Genomic_DNA"/>
</dbReference>
<reference evidence="1" key="1">
    <citation type="submission" date="2021-10" db="EMBL/GenBank/DDBJ databases">
        <title>Tropical sea cucumber genome reveals ecological adaptation and Cuvierian tubules defense mechanism.</title>
        <authorList>
            <person name="Chen T."/>
        </authorList>
    </citation>
    <scope>NUCLEOTIDE SEQUENCE</scope>
    <source>
        <strain evidence="1">Nanhai2018</strain>
        <tissue evidence="1">Muscle</tissue>
    </source>
</reference>
<organism evidence="1 2">
    <name type="scientific">Holothuria leucospilota</name>
    <name type="common">Black long sea cucumber</name>
    <name type="synonym">Mertensiothuria leucospilota</name>
    <dbReference type="NCBI Taxonomy" id="206669"/>
    <lineage>
        <taxon>Eukaryota</taxon>
        <taxon>Metazoa</taxon>
        <taxon>Echinodermata</taxon>
        <taxon>Eleutherozoa</taxon>
        <taxon>Echinozoa</taxon>
        <taxon>Holothuroidea</taxon>
        <taxon>Aspidochirotacea</taxon>
        <taxon>Aspidochirotida</taxon>
        <taxon>Holothuriidae</taxon>
        <taxon>Holothuria</taxon>
    </lineage>
</organism>
<comment type="caution">
    <text evidence="1">The sequence shown here is derived from an EMBL/GenBank/DDBJ whole genome shotgun (WGS) entry which is preliminary data.</text>
</comment>
<keyword evidence="2" id="KW-1185">Reference proteome</keyword>
<dbReference type="AlphaFoldDB" id="A0A9Q1BBJ7"/>
<sequence>MSFHGRKRLYQATFDQLVTTFNKKRSGEVGRMLLDSTKRPKWQELVRNQEMERALSSMELKIAERYALIAMTYEAKCRARPYLGSLISYVKFQ</sequence>
<evidence type="ECO:0000313" key="2">
    <source>
        <dbReference type="Proteomes" id="UP001152320"/>
    </source>
</evidence>
<gene>
    <name evidence="1" type="ORF">HOLleu_39117</name>
</gene>
<name>A0A9Q1BBJ7_HOLLE</name>